<reference evidence="2" key="1">
    <citation type="journal article" date="2020" name="Int. J. Syst. Evol. Microbiol.">
        <title>Aquipluma nitroreducens gen. nov. sp. nov., a novel facultatively anaerobic bacterium isolated from a freshwater lake.</title>
        <authorList>
            <person name="Watanabe M."/>
            <person name="Kojima H."/>
            <person name="Fukui M."/>
        </authorList>
    </citation>
    <scope>NUCLEOTIDE SEQUENCE</scope>
    <source>
        <strain evidence="2">MeG22</strain>
    </source>
</reference>
<gene>
    <name evidence="2" type="ORF">AQPE_3365</name>
</gene>
<proteinExistence type="predicted"/>
<dbReference type="InterPro" id="IPR036291">
    <property type="entry name" value="NAD(P)-bd_dom_sf"/>
</dbReference>
<feature type="domain" description="NAD(P)-binding" evidence="1">
    <location>
        <begin position="9"/>
        <end position="121"/>
    </location>
</feature>
<dbReference type="AlphaFoldDB" id="A0A5K7SCJ3"/>
<protein>
    <submittedName>
        <fullName evidence="2">Oxidoreductase</fullName>
    </submittedName>
</protein>
<dbReference type="Proteomes" id="UP001193389">
    <property type="component" value="Chromosome"/>
</dbReference>
<dbReference type="RefSeq" id="WP_318347457.1">
    <property type="nucleotide sequence ID" value="NZ_AP018694.1"/>
</dbReference>
<evidence type="ECO:0000313" key="3">
    <source>
        <dbReference type="Proteomes" id="UP001193389"/>
    </source>
</evidence>
<dbReference type="InterPro" id="IPR016040">
    <property type="entry name" value="NAD(P)-bd_dom"/>
</dbReference>
<dbReference type="PANTHER" id="PTHR14097:SF7">
    <property type="entry name" value="OXIDOREDUCTASE HTATIP2"/>
    <property type="match status" value="1"/>
</dbReference>
<sequence length="214" mass="24046">MRQTANVIGASGLVGHELLAQLLDHSEFEKVRIFVRRSTGIVHPKLEEQIIDFDQTESWIHLVKGDVLFSTLGTTIKTAKTKENQYRVDFTYQYEFAKAASENGVDAYLLVSSLGANPQSSVSYSRMKGELEDAVAKLPFKKLFIIRPSILDGNRQEKRAGEKVGLILSRFVTRFMLRAYKPTPVDLLASKMIRLSLENVPGIRTIGGLELFQN</sequence>
<dbReference type="KEGG" id="anf:AQPE_3365"/>
<accession>A0A5K7SCJ3</accession>
<dbReference type="Pfam" id="PF13460">
    <property type="entry name" value="NAD_binding_10"/>
    <property type="match status" value="1"/>
</dbReference>
<organism evidence="2 3">
    <name type="scientific">Aquipluma nitroreducens</name>
    <dbReference type="NCBI Taxonomy" id="2010828"/>
    <lineage>
        <taxon>Bacteria</taxon>
        <taxon>Pseudomonadati</taxon>
        <taxon>Bacteroidota</taxon>
        <taxon>Bacteroidia</taxon>
        <taxon>Marinilabiliales</taxon>
        <taxon>Prolixibacteraceae</taxon>
        <taxon>Aquipluma</taxon>
    </lineage>
</organism>
<dbReference type="PANTHER" id="PTHR14097">
    <property type="entry name" value="OXIDOREDUCTASE HTATIP2"/>
    <property type="match status" value="1"/>
</dbReference>
<evidence type="ECO:0000259" key="1">
    <source>
        <dbReference type="Pfam" id="PF13460"/>
    </source>
</evidence>
<evidence type="ECO:0000313" key="2">
    <source>
        <dbReference type="EMBL" id="BBE19189.1"/>
    </source>
</evidence>
<keyword evidence="3" id="KW-1185">Reference proteome</keyword>
<name>A0A5K7SCJ3_9BACT</name>
<dbReference type="Gene3D" id="3.40.50.720">
    <property type="entry name" value="NAD(P)-binding Rossmann-like Domain"/>
    <property type="match status" value="1"/>
</dbReference>
<dbReference type="EMBL" id="AP018694">
    <property type="protein sequence ID" value="BBE19189.1"/>
    <property type="molecule type" value="Genomic_DNA"/>
</dbReference>
<dbReference type="SUPFAM" id="SSF51735">
    <property type="entry name" value="NAD(P)-binding Rossmann-fold domains"/>
    <property type="match status" value="1"/>
</dbReference>